<dbReference type="InterPro" id="IPR032861">
    <property type="entry name" value="TAXi_N"/>
</dbReference>
<dbReference type="InterPro" id="IPR021109">
    <property type="entry name" value="Peptidase_aspartic_dom_sf"/>
</dbReference>
<proteinExistence type="inferred from homology"/>
<accession>A0AAN9FCC2</accession>
<dbReference type="InterPro" id="IPR033121">
    <property type="entry name" value="PEPTIDASE_A1"/>
</dbReference>
<dbReference type="CDD" id="cd05476">
    <property type="entry name" value="pepsin_A_like_plant"/>
    <property type="match status" value="1"/>
</dbReference>
<keyword evidence="3" id="KW-0964">Secreted</keyword>
<protein>
    <recommendedName>
        <fullName evidence="9">Peptidase A1 domain-containing protein</fullName>
    </recommendedName>
</protein>
<keyword evidence="11" id="KW-1185">Reference proteome</keyword>
<dbReference type="GO" id="GO:0004190">
    <property type="term" value="F:aspartic-type endopeptidase activity"/>
    <property type="evidence" value="ECO:0007669"/>
    <property type="project" value="UniProtKB-KW"/>
</dbReference>
<dbReference type="GO" id="GO:0006508">
    <property type="term" value="P:proteolysis"/>
    <property type="evidence" value="ECO:0007669"/>
    <property type="project" value="UniProtKB-KW"/>
</dbReference>
<dbReference type="FunFam" id="2.40.70.10:FF:000051">
    <property type="entry name" value="Putative aspartic protease"/>
    <property type="match status" value="1"/>
</dbReference>
<keyword evidence="7" id="KW-0325">Glycoprotein</keyword>
<feature type="chain" id="PRO_5042938791" description="Peptidase A1 domain-containing protein" evidence="8">
    <location>
        <begin position="22"/>
        <end position="441"/>
    </location>
</feature>
<name>A0AAN9FCC2_CLITE</name>
<feature type="signal peptide" evidence="8">
    <location>
        <begin position="1"/>
        <end position="21"/>
    </location>
</feature>
<dbReference type="InterPro" id="IPR032799">
    <property type="entry name" value="TAXi_C"/>
</dbReference>
<comment type="caution">
    <text evidence="10">The sequence shown here is derived from an EMBL/GenBank/DDBJ whole genome shotgun (WGS) entry which is preliminary data.</text>
</comment>
<dbReference type="Pfam" id="PF14543">
    <property type="entry name" value="TAXi_N"/>
    <property type="match status" value="1"/>
</dbReference>
<evidence type="ECO:0000256" key="5">
    <source>
        <dbReference type="ARBA" id="ARBA00022750"/>
    </source>
</evidence>
<evidence type="ECO:0000259" key="9">
    <source>
        <dbReference type="PROSITE" id="PS51767"/>
    </source>
</evidence>
<dbReference type="PANTHER" id="PTHR47967:SF128">
    <property type="entry name" value="ASPARTIC PROTEINASE CDR1-LIKE"/>
    <property type="match status" value="1"/>
</dbReference>
<keyword evidence="8" id="KW-0732">Signal</keyword>
<dbReference type="PROSITE" id="PS51767">
    <property type="entry name" value="PEPTIDASE_A1"/>
    <property type="match status" value="1"/>
</dbReference>
<evidence type="ECO:0000313" key="10">
    <source>
        <dbReference type="EMBL" id="KAK7271365.1"/>
    </source>
</evidence>
<keyword evidence="6" id="KW-0378">Hydrolase</keyword>
<dbReference type="Gene3D" id="2.40.70.10">
    <property type="entry name" value="Acid Proteases"/>
    <property type="match status" value="2"/>
</dbReference>
<dbReference type="InterPro" id="IPR051708">
    <property type="entry name" value="Plant_Aspart_Prot_A1"/>
</dbReference>
<keyword evidence="5" id="KW-0064">Aspartyl protease</keyword>
<evidence type="ECO:0000256" key="1">
    <source>
        <dbReference type="ARBA" id="ARBA00004613"/>
    </source>
</evidence>
<dbReference type="Pfam" id="PF14541">
    <property type="entry name" value="TAXi_C"/>
    <property type="match status" value="1"/>
</dbReference>
<evidence type="ECO:0000313" key="11">
    <source>
        <dbReference type="Proteomes" id="UP001359559"/>
    </source>
</evidence>
<comment type="subcellular location">
    <subcellularLocation>
        <location evidence="1">Secreted</location>
    </subcellularLocation>
</comment>
<organism evidence="10 11">
    <name type="scientific">Clitoria ternatea</name>
    <name type="common">Butterfly pea</name>
    <dbReference type="NCBI Taxonomy" id="43366"/>
    <lineage>
        <taxon>Eukaryota</taxon>
        <taxon>Viridiplantae</taxon>
        <taxon>Streptophyta</taxon>
        <taxon>Embryophyta</taxon>
        <taxon>Tracheophyta</taxon>
        <taxon>Spermatophyta</taxon>
        <taxon>Magnoliopsida</taxon>
        <taxon>eudicotyledons</taxon>
        <taxon>Gunneridae</taxon>
        <taxon>Pentapetalae</taxon>
        <taxon>rosids</taxon>
        <taxon>fabids</taxon>
        <taxon>Fabales</taxon>
        <taxon>Fabaceae</taxon>
        <taxon>Papilionoideae</taxon>
        <taxon>50 kb inversion clade</taxon>
        <taxon>NPAAA clade</taxon>
        <taxon>indigoferoid/millettioid clade</taxon>
        <taxon>Phaseoleae</taxon>
        <taxon>Clitoria</taxon>
    </lineage>
</organism>
<dbReference type="Proteomes" id="UP001359559">
    <property type="component" value="Unassembled WGS sequence"/>
</dbReference>
<feature type="domain" description="Peptidase A1" evidence="9">
    <location>
        <begin position="100"/>
        <end position="434"/>
    </location>
</feature>
<dbReference type="SUPFAM" id="SSF50630">
    <property type="entry name" value="Acid proteases"/>
    <property type="match status" value="1"/>
</dbReference>
<evidence type="ECO:0000256" key="3">
    <source>
        <dbReference type="ARBA" id="ARBA00022525"/>
    </source>
</evidence>
<gene>
    <name evidence="10" type="ORF">RJT34_27193</name>
</gene>
<dbReference type="FunFam" id="2.40.70.10:FF:000050">
    <property type="entry name" value="Aspartic proteinase CDR1"/>
    <property type="match status" value="1"/>
</dbReference>
<evidence type="ECO:0000256" key="4">
    <source>
        <dbReference type="ARBA" id="ARBA00022670"/>
    </source>
</evidence>
<dbReference type="PANTHER" id="PTHR47967">
    <property type="entry name" value="OS07G0603500 PROTEIN-RELATED"/>
    <property type="match status" value="1"/>
</dbReference>
<evidence type="ECO:0000256" key="8">
    <source>
        <dbReference type="SAM" id="SignalP"/>
    </source>
</evidence>
<dbReference type="AlphaFoldDB" id="A0AAN9FCC2"/>
<dbReference type="EMBL" id="JAYKXN010000007">
    <property type="protein sequence ID" value="KAK7271365.1"/>
    <property type="molecule type" value="Genomic_DNA"/>
</dbReference>
<reference evidence="10 11" key="1">
    <citation type="submission" date="2024-01" db="EMBL/GenBank/DDBJ databases">
        <title>The genomes of 5 underutilized Papilionoideae crops provide insights into root nodulation and disease resistance.</title>
        <authorList>
            <person name="Yuan L."/>
        </authorList>
    </citation>
    <scope>NUCLEOTIDE SEQUENCE [LARGE SCALE GENOMIC DNA]</scope>
    <source>
        <strain evidence="10">LY-2023</strain>
        <tissue evidence="10">Leaf</tissue>
    </source>
</reference>
<evidence type="ECO:0000256" key="7">
    <source>
        <dbReference type="ARBA" id="ARBA00023180"/>
    </source>
</evidence>
<sequence length="441" mass="48123">MHPFTFMILSLCSILGSLVDASKSLNGFTIDLIHRDSPMSPFYNSLVTHSELVKNAAMRSISRSNRIYFSFGQNAPSSSPSFPPSSIETTIVPVPDHGEYLMRFSIGTPPIERLAIFDTASDLTWVQCSPCKSCYPQDTPLFDPTQSSTYINVPCDSQPCTLIPQNQRDCGNARECFYLQQYGEKSMTIGKLGSDSITFGSIGAQGVTFPKSIFGCGMYNNFTFEISSKANGIVGLGAGPLSLVSQLGDQIGHKFSYCMVPYTSTSTGKLKFGNTMVQGNGVVSTPLIVKPSLPSFYFLNLEGITVGPKKLQISGPSDGNIVIDSVPILTHLEQSLYTQYVSLVKEAINVEVVEEAPSPFDFCLRDGPNVNFPDFVFHFTGGDLVLNQKNMFMKFDNLVCMMVLPTSGISVFGNWAQIDFQVEYDLGGKKVSFAPTDCATN</sequence>
<dbReference type="InterPro" id="IPR034161">
    <property type="entry name" value="Pepsin-like_plant"/>
</dbReference>
<dbReference type="GO" id="GO:0005576">
    <property type="term" value="C:extracellular region"/>
    <property type="evidence" value="ECO:0007669"/>
    <property type="project" value="UniProtKB-SubCell"/>
</dbReference>
<evidence type="ECO:0000256" key="2">
    <source>
        <dbReference type="ARBA" id="ARBA00007447"/>
    </source>
</evidence>
<keyword evidence="4" id="KW-0645">Protease</keyword>
<comment type="similarity">
    <text evidence="2">Belongs to the peptidase A1 family.</text>
</comment>
<evidence type="ECO:0000256" key="6">
    <source>
        <dbReference type="ARBA" id="ARBA00022801"/>
    </source>
</evidence>